<evidence type="ECO:0000313" key="2">
    <source>
        <dbReference type="Proteomes" id="UP000199682"/>
    </source>
</evidence>
<protein>
    <submittedName>
        <fullName evidence="1">Uncharacterized protein</fullName>
    </submittedName>
</protein>
<name>A0A1H0AED0_9PSEU</name>
<accession>A0A1H0AED0</accession>
<organism evidence="1 2">
    <name type="scientific">Lentzea albidocapillata subsp. violacea</name>
    <dbReference type="NCBI Taxonomy" id="128104"/>
    <lineage>
        <taxon>Bacteria</taxon>
        <taxon>Bacillati</taxon>
        <taxon>Actinomycetota</taxon>
        <taxon>Actinomycetes</taxon>
        <taxon>Pseudonocardiales</taxon>
        <taxon>Pseudonocardiaceae</taxon>
        <taxon>Lentzea</taxon>
    </lineage>
</organism>
<dbReference type="AlphaFoldDB" id="A0A1H0AED0"/>
<gene>
    <name evidence="1" type="ORF">SAMN04488074_1467</name>
</gene>
<dbReference type="EMBL" id="FNET01000046">
    <property type="protein sequence ID" value="SDN31694.1"/>
    <property type="molecule type" value="Genomic_DNA"/>
</dbReference>
<sequence length="119" mass="12477">MMRKIARVSLARVFAVLALVVGIALLQGAPCERDVVSTAQCTASSMQVFADPAAASDLLEDLGGVPEACLAALLAVLLAVAVLRLPGLVPVNFVSAPVPWQGSDRRPEVRLTQLCVLRT</sequence>
<evidence type="ECO:0000313" key="1">
    <source>
        <dbReference type="EMBL" id="SDN31694.1"/>
    </source>
</evidence>
<dbReference type="Proteomes" id="UP000199682">
    <property type="component" value="Unassembled WGS sequence"/>
</dbReference>
<reference evidence="2" key="1">
    <citation type="submission" date="2016-10" db="EMBL/GenBank/DDBJ databases">
        <authorList>
            <person name="Varghese N."/>
            <person name="Submissions S."/>
        </authorList>
    </citation>
    <scope>NUCLEOTIDE SEQUENCE [LARGE SCALE GENOMIC DNA]</scope>
    <source>
        <strain evidence="2">DSM 44796</strain>
    </source>
</reference>
<proteinExistence type="predicted"/>